<dbReference type="Proteomes" id="UP000630097">
    <property type="component" value="Unassembled WGS sequence"/>
</dbReference>
<evidence type="ECO:0000256" key="1">
    <source>
        <dbReference type="SAM" id="MobiDB-lite"/>
    </source>
</evidence>
<comment type="caution">
    <text evidence="2">The sequence shown here is derived from an EMBL/GenBank/DDBJ whole genome shotgun (WGS) entry which is preliminary data.</text>
</comment>
<evidence type="ECO:0000313" key="3">
    <source>
        <dbReference type="Proteomes" id="UP000630097"/>
    </source>
</evidence>
<dbReference type="EMBL" id="BONV01000047">
    <property type="protein sequence ID" value="GIG84032.1"/>
    <property type="molecule type" value="Genomic_DNA"/>
</dbReference>
<accession>A0A8J3PZM2</accession>
<feature type="compositionally biased region" description="Basic and acidic residues" evidence="1">
    <location>
        <begin position="46"/>
        <end position="72"/>
    </location>
</feature>
<reference evidence="2 3" key="1">
    <citation type="submission" date="2021-01" db="EMBL/GenBank/DDBJ databases">
        <title>Whole genome shotgun sequence of Planotetraspora kaengkrachanensis NBRC 104272.</title>
        <authorList>
            <person name="Komaki H."/>
            <person name="Tamura T."/>
        </authorList>
    </citation>
    <scope>NUCLEOTIDE SEQUENCE [LARGE SCALE GENOMIC DNA]</scope>
    <source>
        <strain evidence="2 3">NBRC 104272</strain>
    </source>
</reference>
<proteinExistence type="predicted"/>
<evidence type="ECO:0000313" key="2">
    <source>
        <dbReference type="EMBL" id="GIG84032.1"/>
    </source>
</evidence>
<sequence length="122" mass="13383">MQRLPGQIVTPKARGDHSPDQFDTGLRKQAGVSLADSRLVADQPGDEGRRGIHNRAFEAEPHRGDPAEQGRWETEEVIGDTNGERGHGVVKEDIVGIHVLKQNQISWPYFRLPAALGESGDP</sequence>
<name>A0A8J3PZM2_9ACTN</name>
<dbReference type="AlphaFoldDB" id="A0A8J3PZM2"/>
<keyword evidence="3" id="KW-1185">Reference proteome</keyword>
<protein>
    <submittedName>
        <fullName evidence="2">Uncharacterized protein</fullName>
    </submittedName>
</protein>
<feature type="region of interest" description="Disordered" evidence="1">
    <location>
        <begin position="1"/>
        <end position="72"/>
    </location>
</feature>
<organism evidence="2 3">
    <name type="scientific">Planotetraspora kaengkrachanensis</name>
    <dbReference type="NCBI Taxonomy" id="575193"/>
    <lineage>
        <taxon>Bacteria</taxon>
        <taxon>Bacillati</taxon>
        <taxon>Actinomycetota</taxon>
        <taxon>Actinomycetes</taxon>
        <taxon>Streptosporangiales</taxon>
        <taxon>Streptosporangiaceae</taxon>
        <taxon>Planotetraspora</taxon>
    </lineage>
</organism>
<gene>
    <name evidence="2" type="ORF">Pka01_71590</name>
</gene>